<organism evidence="2 3">
    <name type="scientific">Kitasatospora phosalacinea</name>
    <dbReference type="NCBI Taxonomy" id="2065"/>
    <lineage>
        <taxon>Bacteria</taxon>
        <taxon>Bacillati</taxon>
        <taxon>Actinomycetota</taxon>
        <taxon>Actinomycetes</taxon>
        <taxon>Kitasatosporales</taxon>
        <taxon>Streptomycetaceae</taxon>
        <taxon>Kitasatospora</taxon>
    </lineage>
</organism>
<evidence type="ECO:0000313" key="3">
    <source>
        <dbReference type="Proteomes" id="UP001165143"/>
    </source>
</evidence>
<dbReference type="EMBL" id="BSRX01000047">
    <property type="protein sequence ID" value="GLW58078.1"/>
    <property type="molecule type" value="Genomic_DNA"/>
</dbReference>
<feature type="region of interest" description="Disordered" evidence="1">
    <location>
        <begin position="120"/>
        <end position="141"/>
    </location>
</feature>
<name>A0A9W6US06_9ACTN</name>
<dbReference type="RefSeq" id="WP_033252880.1">
    <property type="nucleotide sequence ID" value="NZ_BSRX01000047.1"/>
</dbReference>
<evidence type="ECO:0000313" key="2">
    <source>
        <dbReference type="EMBL" id="GLW58078.1"/>
    </source>
</evidence>
<reference evidence="2" key="1">
    <citation type="submission" date="2023-02" db="EMBL/GenBank/DDBJ databases">
        <title>Kitasatospora phosalacinea NBRC 14362.</title>
        <authorList>
            <person name="Ichikawa N."/>
            <person name="Sato H."/>
            <person name="Tonouchi N."/>
        </authorList>
    </citation>
    <scope>NUCLEOTIDE SEQUENCE</scope>
    <source>
        <strain evidence="2">NBRC 14362</strain>
    </source>
</reference>
<gene>
    <name evidence="2" type="ORF">Kpho01_60890</name>
</gene>
<protein>
    <submittedName>
        <fullName evidence="2">Uncharacterized protein</fullName>
    </submittedName>
</protein>
<evidence type="ECO:0000256" key="1">
    <source>
        <dbReference type="SAM" id="MobiDB-lite"/>
    </source>
</evidence>
<comment type="caution">
    <text evidence="2">The sequence shown here is derived from an EMBL/GenBank/DDBJ whole genome shotgun (WGS) entry which is preliminary data.</text>
</comment>
<dbReference type="Proteomes" id="UP001165143">
    <property type="component" value="Unassembled WGS sequence"/>
</dbReference>
<dbReference type="AlphaFoldDB" id="A0A9W6US06"/>
<sequence length="141" mass="15002">MTAPDSGRHLPHHDHIAQVVTALEAAGRGPGGWLLDQDPDGALTAQLGWGAGAHDPAGDPDAYDADLLLTVHWHQRDGWSYIWDHEAQSDLPFVLMHLDLPADTDPDGVAAALLATTMSESTDPARWPSHPRIGAPQGTTA</sequence>
<proteinExistence type="predicted"/>
<accession>A0A9W6US06</accession>